<keyword evidence="3" id="KW-0833">Ubl conjugation pathway</keyword>
<dbReference type="Pfam" id="PF17107">
    <property type="entry name" value="SesA"/>
    <property type="match status" value="1"/>
</dbReference>
<dbReference type="PROSITE" id="PS50297">
    <property type="entry name" value="ANK_REP_REGION"/>
    <property type="match status" value="4"/>
</dbReference>
<comment type="similarity">
    <text evidence="5">Belongs to the fem-1 family.</text>
</comment>
<evidence type="ECO:0000256" key="5">
    <source>
        <dbReference type="ARBA" id="ARBA00038500"/>
    </source>
</evidence>
<evidence type="ECO:0000256" key="6">
    <source>
        <dbReference type="PROSITE-ProRule" id="PRU00023"/>
    </source>
</evidence>
<protein>
    <submittedName>
        <fullName evidence="11">Uncharacterized protein</fullName>
    </submittedName>
</protein>
<feature type="repeat" description="ANK" evidence="6">
    <location>
        <begin position="1169"/>
        <end position="1201"/>
    </location>
</feature>
<accession>A0AA43U1X4</accession>
<evidence type="ECO:0000256" key="7">
    <source>
        <dbReference type="SAM" id="MobiDB-lite"/>
    </source>
</evidence>
<proteinExistence type="inferred from homology"/>
<evidence type="ECO:0000256" key="2">
    <source>
        <dbReference type="ARBA" id="ARBA00022737"/>
    </source>
</evidence>
<gene>
    <name evidence="11" type="ORF">OHK93_004761</name>
</gene>
<evidence type="ECO:0000259" key="8">
    <source>
        <dbReference type="Pfam" id="PF00931"/>
    </source>
</evidence>
<dbReference type="InterPro" id="IPR011990">
    <property type="entry name" value="TPR-like_helical_dom_sf"/>
</dbReference>
<dbReference type="SUPFAM" id="SSF52540">
    <property type="entry name" value="P-loop containing nucleoside triphosphate hydrolases"/>
    <property type="match status" value="1"/>
</dbReference>
<dbReference type="InterPro" id="IPR002182">
    <property type="entry name" value="NB-ARC"/>
</dbReference>
<reference evidence="11" key="1">
    <citation type="journal article" date="2023" name="Genome Biol. Evol.">
        <title>First Whole Genome Sequence and Flow Cytometry Genome Size Data for the Lichen-Forming Fungus Ramalina farinacea (Ascomycota).</title>
        <authorList>
            <person name="Llewellyn T."/>
            <person name="Mian S."/>
            <person name="Hill R."/>
            <person name="Leitch I.J."/>
            <person name="Gaya E."/>
        </authorList>
    </citation>
    <scope>NUCLEOTIDE SEQUENCE</scope>
    <source>
        <strain evidence="11">LIQ254RAFAR</strain>
    </source>
</reference>
<dbReference type="Pfam" id="PF13424">
    <property type="entry name" value="TPR_12"/>
    <property type="match status" value="1"/>
</dbReference>
<dbReference type="PROSITE" id="PS50088">
    <property type="entry name" value="ANK_REPEAT"/>
    <property type="match status" value="4"/>
</dbReference>
<dbReference type="SUPFAM" id="SSF48452">
    <property type="entry name" value="TPR-like"/>
    <property type="match status" value="1"/>
</dbReference>
<dbReference type="EMBL" id="JAPUFD010000022">
    <property type="protein sequence ID" value="MDI1492977.1"/>
    <property type="molecule type" value="Genomic_DNA"/>
</dbReference>
<feature type="domain" description="NB-ARC" evidence="8">
    <location>
        <begin position="173"/>
        <end position="308"/>
    </location>
</feature>
<dbReference type="InterPro" id="IPR002110">
    <property type="entry name" value="Ankyrin_rpt"/>
</dbReference>
<feature type="domain" description="NACHT-NTPase and P-loop NTPases N-terminal" evidence="9">
    <location>
        <begin position="13"/>
        <end position="125"/>
    </location>
</feature>
<dbReference type="Gene3D" id="1.25.40.10">
    <property type="entry name" value="Tetratricopeptide repeat domain"/>
    <property type="match status" value="1"/>
</dbReference>
<dbReference type="Proteomes" id="UP001161017">
    <property type="component" value="Unassembled WGS sequence"/>
</dbReference>
<comment type="caution">
    <text evidence="11">The sequence shown here is derived from an EMBL/GenBank/DDBJ whole genome shotgun (WGS) entry which is preliminary data.</text>
</comment>
<evidence type="ECO:0000256" key="1">
    <source>
        <dbReference type="ARBA" id="ARBA00004906"/>
    </source>
</evidence>
<dbReference type="Gene3D" id="1.25.40.20">
    <property type="entry name" value="Ankyrin repeat-containing domain"/>
    <property type="match status" value="3"/>
</dbReference>
<dbReference type="InterPro" id="IPR031352">
    <property type="entry name" value="SesA"/>
</dbReference>
<feature type="region of interest" description="Disordered" evidence="7">
    <location>
        <begin position="860"/>
        <end position="882"/>
    </location>
</feature>
<dbReference type="InterPro" id="IPR036770">
    <property type="entry name" value="Ankyrin_rpt-contain_sf"/>
</dbReference>
<dbReference type="InterPro" id="IPR027417">
    <property type="entry name" value="P-loop_NTPase"/>
</dbReference>
<feature type="repeat" description="ANK" evidence="6">
    <location>
        <begin position="999"/>
        <end position="1032"/>
    </location>
</feature>
<keyword evidence="4 6" id="KW-0040">ANK repeat</keyword>
<dbReference type="Pfam" id="PF12796">
    <property type="entry name" value="Ank_2"/>
    <property type="match status" value="3"/>
</dbReference>
<dbReference type="Pfam" id="PF00931">
    <property type="entry name" value="NB-ARC"/>
    <property type="match status" value="1"/>
</dbReference>
<evidence type="ECO:0000313" key="12">
    <source>
        <dbReference type="Proteomes" id="UP001161017"/>
    </source>
</evidence>
<sequence length="1384" mass="154638">MAEIVAVLGLGATVITLTEAGVKLLRRLREAKESDNIFADIADQLPLILSTIEVLKQNTSRKDDLDERTGQAVTRAVEGCLRQLQSLEPLIEDFLIVHSDGKLQRIRKAIGATKIQKKVQQIQGRLETYKSTLTLHLGGYAAQKKAVHGRAGCTEDFIKLPKCQVVEFIGRDDILKRLDEALRQSGQPRVVVLQAMGGQGKTQIALEFCRRAHQAGTFKTIIWIDATSATTIARDIGNLAEDFDSQGRGLLDLKSRVDWVKQRLEEWRSPFLIVFDNCDHPSTLQAVKEALVNNTLGSHICTSRHRDSERIGPTIEVPAMSIDDGLVLLLFRSKNEGTPSNLDEGRLILQQLGGLPLAIDQAASYIKTRRIAMSDFRTHYEERKAEVLNHTPQFWEYRKRLAVDQAESPISVFTTWELAAEDNGGNGDSSNEGEANMTRAFLESVAFFDCNSIPEDLPRLLWTKVLKEPSCKTKLIPEGIWDSSLYQDLLAELLANSLIASLSFEKETVSFSLHPLVRDWACLRLTEDKREKHVVAATQALCLLYENCSSSRTLDRKRLASQFDAIFENGERFLKYGARLGEGSLVNEALLFASFYNTYGDYEKAEILLSRAFTAQGVRYGKDSLFAVGVQMDLANTLERRWKWEQAEDCYRHSRRQRRTFLGPNHPETLKASEGLALVLSIQGKAQEGVGLLHEVLKAREFIHGLDHGDTLCTVILLASLYYDYYDLCSAESLCLRCLGAPKETLLSATRSGTIADHIKALALTYRRQRRMNESTALLHHAYTEYRKSFSSTHIFCFEAALEFSINLAYEGEYDSAVHLTQIVKERSTRLGENQAIIERAQNYYKFVQGIHQEYVGEETPTVEKSSNSGHTRTCRYRHTGTEPDWNPGIHQRLKQSTSHIANDLLHGTDVASCRNVDLSISQPTKAAVWGTDASSGIISQLTGLCDCLKEERIKYKKDRQPSRGSLTSLYVSLNWDFPRSLETLNDTCGISSAWTDVSGQSYLHRAAWDGHADDVQAILASTGVNVNALDIGGDSALVLAVYRGHHAIVEMLLNHPDVNVNAEDRARRTYLHLAAKYRQTAVMLRLLEHKTILVDAKDHHGRTPFWHACARGLDEIVSFMLNRSLVDYNVKSDVSGTPLMIASRKRHEAVVRLLLEQNCIKVDAKDNWGQTALLDGAWRGNIRIVRALISAGADVTAVDQFDETIMFNAASGHKNKTVHLLVNMPSVPLDTPNVWGITPLARAAARGNNDVVQMLIKTGNINLDSPDDEGHEPLYKALKHGHAKVVEMLLEADADPDIVIKTPDSYSWANGKRSKEKGLMALQMIRDAQAERFRSGDIDDFGLTNLFALTDQDVGEDMDRNEVEVEALEVASSLEEQAPPIQE</sequence>
<dbReference type="Gene3D" id="3.40.50.300">
    <property type="entry name" value="P-loop containing nucleotide triphosphate hydrolases"/>
    <property type="match status" value="1"/>
</dbReference>
<feature type="compositionally biased region" description="Polar residues" evidence="7">
    <location>
        <begin position="863"/>
        <end position="872"/>
    </location>
</feature>
<keyword evidence="2" id="KW-0677">Repeat</keyword>
<feature type="repeat" description="ANK" evidence="6">
    <location>
        <begin position="1270"/>
        <end position="1302"/>
    </location>
</feature>
<evidence type="ECO:0000259" key="10">
    <source>
        <dbReference type="Pfam" id="PF25000"/>
    </source>
</evidence>
<evidence type="ECO:0000256" key="4">
    <source>
        <dbReference type="ARBA" id="ARBA00023043"/>
    </source>
</evidence>
<dbReference type="SMART" id="SM00248">
    <property type="entry name" value="ANK"/>
    <property type="match status" value="8"/>
</dbReference>
<dbReference type="InterPro" id="IPR056681">
    <property type="entry name" value="DUF7779"/>
</dbReference>
<dbReference type="Pfam" id="PF25000">
    <property type="entry name" value="DUF7779"/>
    <property type="match status" value="1"/>
</dbReference>
<comment type="pathway">
    <text evidence="1">Protein modification; protein ubiquitination.</text>
</comment>
<evidence type="ECO:0000256" key="3">
    <source>
        <dbReference type="ARBA" id="ARBA00022786"/>
    </source>
</evidence>
<dbReference type="PANTHER" id="PTHR24173:SF74">
    <property type="entry name" value="ANKYRIN REPEAT DOMAIN-CONTAINING PROTEIN 16"/>
    <property type="match status" value="1"/>
</dbReference>
<evidence type="ECO:0000313" key="11">
    <source>
        <dbReference type="EMBL" id="MDI1492977.1"/>
    </source>
</evidence>
<evidence type="ECO:0000259" key="9">
    <source>
        <dbReference type="Pfam" id="PF17107"/>
    </source>
</evidence>
<feature type="domain" description="DUF7779" evidence="10">
    <location>
        <begin position="436"/>
        <end position="529"/>
    </location>
</feature>
<dbReference type="SUPFAM" id="SSF48403">
    <property type="entry name" value="Ankyrin repeat"/>
    <property type="match status" value="1"/>
</dbReference>
<organism evidence="11 12">
    <name type="scientific">Ramalina farinacea</name>
    <dbReference type="NCBI Taxonomy" id="258253"/>
    <lineage>
        <taxon>Eukaryota</taxon>
        <taxon>Fungi</taxon>
        <taxon>Dikarya</taxon>
        <taxon>Ascomycota</taxon>
        <taxon>Pezizomycotina</taxon>
        <taxon>Lecanoromycetes</taxon>
        <taxon>OSLEUM clade</taxon>
        <taxon>Lecanoromycetidae</taxon>
        <taxon>Lecanorales</taxon>
        <taxon>Lecanorineae</taxon>
        <taxon>Ramalinaceae</taxon>
        <taxon>Ramalina</taxon>
    </lineage>
</organism>
<dbReference type="GO" id="GO:0043531">
    <property type="term" value="F:ADP binding"/>
    <property type="evidence" value="ECO:0007669"/>
    <property type="project" value="InterPro"/>
</dbReference>
<dbReference type="PANTHER" id="PTHR24173">
    <property type="entry name" value="ANKYRIN REPEAT CONTAINING"/>
    <property type="match status" value="1"/>
</dbReference>
<feature type="repeat" description="ANK" evidence="6">
    <location>
        <begin position="1236"/>
        <end position="1260"/>
    </location>
</feature>
<keyword evidence="12" id="KW-1185">Reference proteome</keyword>
<name>A0AA43U1X4_9LECA</name>